<dbReference type="RefSeq" id="WP_210060271.1">
    <property type="nucleotide sequence ID" value="NZ_JAGGLJ010000004.1"/>
</dbReference>
<feature type="domain" description="Pirin C-terminal" evidence="4">
    <location>
        <begin position="207"/>
        <end position="307"/>
    </location>
</feature>
<reference evidence="5 6" key="1">
    <citation type="submission" date="2021-03" db="EMBL/GenBank/DDBJ databases">
        <title>Genomic Encyclopedia of Type Strains, Phase IV (KMG-IV): sequencing the most valuable type-strain genomes for metagenomic binning, comparative biology and taxonomic classification.</title>
        <authorList>
            <person name="Goeker M."/>
        </authorList>
    </citation>
    <scope>NUCLEOTIDE SEQUENCE [LARGE SCALE GENOMIC DNA]</scope>
    <source>
        <strain evidence="5 6">DSM 27563</strain>
    </source>
</reference>
<dbReference type="Pfam" id="PF05726">
    <property type="entry name" value="Pirin_C"/>
    <property type="match status" value="1"/>
</dbReference>
<dbReference type="PANTHER" id="PTHR13903:SF8">
    <property type="entry name" value="PIRIN"/>
    <property type="match status" value="1"/>
</dbReference>
<dbReference type="InterPro" id="IPR011051">
    <property type="entry name" value="RmlC_Cupin_sf"/>
</dbReference>
<evidence type="ECO:0000259" key="3">
    <source>
        <dbReference type="Pfam" id="PF02678"/>
    </source>
</evidence>
<dbReference type="InterPro" id="IPR008778">
    <property type="entry name" value="Pirin_C_dom"/>
</dbReference>
<evidence type="ECO:0000259" key="4">
    <source>
        <dbReference type="Pfam" id="PF05726"/>
    </source>
</evidence>
<sequence>MIIEKGKNSFQLKCQNPFVVTMHHIDYYPKGNAELGPIEMKQIKRDNYGGDFNFNDRWKMYYGKKVPGFPAHPHRGFETITIVLKGFVDHTDGLGSSGRYGNGDVQWMTAGSGLQHAEMFPLIYEDKENTLELFQIWLSLDYMDRMVDPDYKMLWNEDIPILNIKDENNKLTNIRLIAGKLKGEKPPKPAKNSYASKEESKLSIQIIEMEPKAKYKTPYVSDTLNRSIYFLKGDKLLVEGETLYNNEYAFLTGDEISLENIGEEKTQILLLEAEPIDGPIVAYGNYVMNSMEEIEKAYEDFRDTQFGGWPFDKREIYHDKNEKRFEKHEEGNVFYPGLENKE</sequence>
<dbReference type="SUPFAM" id="SSF51182">
    <property type="entry name" value="RmlC-like cupins"/>
    <property type="match status" value="1"/>
</dbReference>
<dbReference type="Gene3D" id="2.60.120.10">
    <property type="entry name" value="Jelly Rolls"/>
    <property type="match status" value="2"/>
</dbReference>
<evidence type="ECO:0000313" key="5">
    <source>
        <dbReference type="EMBL" id="MBP2024964.1"/>
    </source>
</evidence>
<gene>
    <name evidence="5" type="ORF">J2Z71_000489</name>
</gene>
<evidence type="ECO:0000256" key="2">
    <source>
        <dbReference type="RuleBase" id="RU003457"/>
    </source>
</evidence>
<dbReference type="PANTHER" id="PTHR13903">
    <property type="entry name" value="PIRIN-RELATED"/>
    <property type="match status" value="1"/>
</dbReference>
<protein>
    <submittedName>
        <fullName evidence="5">Redox-sensitive bicupin YhaK (Pirin superfamily)</fullName>
    </submittedName>
</protein>
<accession>A0ABS4KEA3</accession>
<evidence type="ECO:0000313" key="6">
    <source>
        <dbReference type="Proteomes" id="UP001519306"/>
    </source>
</evidence>
<feature type="domain" description="Pirin N-terminal" evidence="3">
    <location>
        <begin position="51"/>
        <end position="138"/>
    </location>
</feature>
<dbReference type="CDD" id="cd02909">
    <property type="entry name" value="cupin_pirin_N"/>
    <property type="match status" value="1"/>
</dbReference>
<dbReference type="InterPro" id="IPR003829">
    <property type="entry name" value="Pirin_N_dom"/>
</dbReference>
<dbReference type="EMBL" id="JAGGLJ010000004">
    <property type="protein sequence ID" value="MBP2024964.1"/>
    <property type="molecule type" value="Genomic_DNA"/>
</dbReference>
<dbReference type="InterPro" id="IPR014710">
    <property type="entry name" value="RmlC-like_jellyroll"/>
</dbReference>
<evidence type="ECO:0000256" key="1">
    <source>
        <dbReference type="ARBA" id="ARBA00008416"/>
    </source>
</evidence>
<name>A0ABS4KEA3_9FIRM</name>
<dbReference type="Proteomes" id="UP001519306">
    <property type="component" value="Unassembled WGS sequence"/>
</dbReference>
<dbReference type="InterPro" id="IPR012093">
    <property type="entry name" value="Pirin"/>
</dbReference>
<dbReference type="Pfam" id="PF02678">
    <property type="entry name" value="Pirin"/>
    <property type="match status" value="1"/>
</dbReference>
<proteinExistence type="inferred from homology"/>
<comment type="caution">
    <text evidence="5">The sequence shown here is derived from an EMBL/GenBank/DDBJ whole genome shotgun (WGS) entry which is preliminary data.</text>
</comment>
<organism evidence="5 6">
    <name type="scientific">Peptoniphilus stercorisuis</name>
    <dbReference type="NCBI Taxonomy" id="1436965"/>
    <lineage>
        <taxon>Bacteria</taxon>
        <taxon>Bacillati</taxon>
        <taxon>Bacillota</taxon>
        <taxon>Tissierellia</taxon>
        <taxon>Tissierellales</taxon>
        <taxon>Peptoniphilaceae</taxon>
        <taxon>Peptoniphilus</taxon>
    </lineage>
</organism>
<comment type="similarity">
    <text evidence="1 2">Belongs to the pirin family.</text>
</comment>
<keyword evidence="6" id="KW-1185">Reference proteome</keyword>